<feature type="compositionally biased region" description="Polar residues" evidence="1">
    <location>
        <begin position="94"/>
        <end position="104"/>
    </location>
</feature>
<dbReference type="RefSeq" id="WP_147070710.1">
    <property type="nucleotide sequence ID" value="NZ_AP021884.1"/>
</dbReference>
<proteinExistence type="predicted"/>
<feature type="compositionally biased region" description="Basic and acidic residues" evidence="1">
    <location>
        <begin position="112"/>
        <end position="131"/>
    </location>
</feature>
<feature type="region of interest" description="Disordered" evidence="1">
    <location>
        <begin position="94"/>
        <end position="131"/>
    </location>
</feature>
<dbReference type="OrthoDB" id="8588195at2"/>
<organism evidence="2 3">
    <name type="scientific">Sulfuriferula plumbiphila</name>
    <dbReference type="NCBI Taxonomy" id="171865"/>
    <lineage>
        <taxon>Bacteria</taxon>
        <taxon>Pseudomonadati</taxon>
        <taxon>Pseudomonadota</taxon>
        <taxon>Betaproteobacteria</taxon>
        <taxon>Nitrosomonadales</taxon>
        <taxon>Sulfuricellaceae</taxon>
        <taxon>Sulfuriferula</taxon>
    </lineage>
</organism>
<dbReference type="Proteomes" id="UP000321337">
    <property type="component" value="Unassembled WGS sequence"/>
</dbReference>
<evidence type="ECO:0000313" key="3">
    <source>
        <dbReference type="Proteomes" id="UP000321337"/>
    </source>
</evidence>
<accession>A0A512L4V3</accession>
<protein>
    <recommendedName>
        <fullName evidence="4">HMA domain-containing protein</fullName>
    </recommendedName>
</protein>
<dbReference type="EMBL" id="BKAD01000005">
    <property type="protein sequence ID" value="GEP29503.1"/>
    <property type="molecule type" value="Genomic_DNA"/>
</dbReference>
<dbReference type="AlphaFoldDB" id="A0A512L4V3"/>
<reference evidence="2 3" key="1">
    <citation type="submission" date="2019-07" db="EMBL/GenBank/DDBJ databases">
        <title>Whole genome shotgun sequence of Thiobacillus plumbophilus NBRC 107929.</title>
        <authorList>
            <person name="Hosoyama A."/>
            <person name="Uohara A."/>
            <person name="Ohji S."/>
            <person name="Ichikawa N."/>
        </authorList>
    </citation>
    <scope>NUCLEOTIDE SEQUENCE [LARGE SCALE GENOMIC DNA]</scope>
    <source>
        <strain evidence="2 3">NBRC 107929</strain>
    </source>
</reference>
<evidence type="ECO:0000313" key="2">
    <source>
        <dbReference type="EMBL" id="GEP29503.1"/>
    </source>
</evidence>
<gene>
    <name evidence="2" type="ORF">TPL01_06410</name>
</gene>
<comment type="caution">
    <text evidence="2">The sequence shown here is derived from an EMBL/GenBank/DDBJ whole genome shotgun (WGS) entry which is preliminary data.</text>
</comment>
<evidence type="ECO:0000256" key="1">
    <source>
        <dbReference type="SAM" id="MobiDB-lite"/>
    </source>
</evidence>
<name>A0A512L4V3_9PROT</name>
<keyword evidence="3" id="KW-1185">Reference proteome</keyword>
<evidence type="ECO:0008006" key="4">
    <source>
        <dbReference type="Google" id="ProtNLM"/>
    </source>
</evidence>
<sequence length="131" mass="15068">MKPSDQEKTREIVFSAMPVRQAEAALALLDGMRGMHVEPGRHPNSIVVHYDVCDYTLEKLESALLAQGFHLDNALLQKLRRALVYFCERNQRDNLSVPPSQQKSAKPFVEAFQHHPHGDQDDTPEEWRTYK</sequence>